<evidence type="ECO:0000313" key="2">
    <source>
        <dbReference type="EMBL" id="KAF7425013.1"/>
    </source>
</evidence>
<dbReference type="Proteomes" id="UP000623687">
    <property type="component" value="Unassembled WGS sequence"/>
</dbReference>
<dbReference type="EMBL" id="JACETU010000007">
    <property type="protein sequence ID" value="KAF7425013.1"/>
    <property type="molecule type" value="Genomic_DNA"/>
</dbReference>
<name>A0A8H6ZNG5_PLEOS</name>
<dbReference type="RefSeq" id="XP_036629207.1">
    <property type="nucleotide sequence ID" value="XM_036779818.1"/>
</dbReference>
<feature type="compositionally biased region" description="Basic residues" evidence="1">
    <location>
        <begin position="49"/>
        <end position="60"/>
    </location>
</feature>
<evidence type="ECO:0000313" key="3">
    <source>
        <dbReference type="Proteomes" id="UP000623687"/>
    </source>
</evidence>
<evidence type="ECO:0000256" key="1">
    <source>
        <dbReference type="SAM" id="MobiDB-lite"/>
    </source>
</evidence>
<feature type="region of interest" description="Disordered" evidence="1">
    <location>
        <begin position="1"/>
        <end position="60"/>
    </location>
</feature>
<sequence length="494" mass="55182">MPVDQGEQPSASRKGKRRDDRPTTPPPAPSQASKRRRKGPMAETSSTKPKSRTAARKQYHLKKWEIPEDATRMKAAFETHIRLISLTLVSDSVPEAPTEYQKAMFDRLWADSNDLTAALHKARTFRGHSQAVDDALRDVRRRQVTESSNTTLNIARIPDHFIRQTFAILHSFGITAWRPDFYSTPTSHYNAALQSIAISTFEHIAVSHGYNHMGINIDCVRDAQLLHDIYLNFVWSHLRDLVLKEAKEAGSVAKASKLREAYRRCDRLTQKRAVWLSNNTYPDRVQALASEPECTSDDERKPVGIGFQIFPKTGRNSNVTRFLRLTDSARINGTPIFRHQRGAKPEPRKEHDNPIAKSPISRRLPLGCPLDWFAPEYFNSLNVMYRAYYIDAPIALPLAGDLSDNIGEWKAWKDLSDADFMARYGNKVKAQYNLPTEVEMAAMEDRGNPEPSSSSGAGTSANPSDAQGRGLSGGESSSTAGLSGQMMEGIDGAD</sequence>
<feature type="compositionally biased region" description="Basic and acidic residues" evidence="1">
    <location>
        <begin position="343"/>
        <end position="354"/>
    </location>
</feature>
<comment type="caution">
    <text evidence="2">The sequence shown here is derived from an EMBL/GenBank/DDBJ whole genome shotgun (WGS) entry which is preliminary data.</text>
</comment>
<protein>
    <submittedName>
        <fullName evidence="2">Uncharacterized protein</fullName>
    </submittedName>
</protein>
<feature type="compositionally biased region" description="Polar residues" evidence="1">
    <location>
        <begin position="450"/>
        <end position="465"/>
    </location>
</feature>
<proteinExistence type="predicted"/>
<dbReference type="OrthoDB" id="3045408at2759"/>
<feature type="region of interest" description="Disordered" evidence="1">
    <location>
        <begin position="444"/>
        <end position="494"/>
    </location>
</feature>
<dbReference type="GeneID" id="59380142"/>
<dbReference type="AlphaFoldDB" id="A0A8H6ZNG5"/>
<accession>A0A8H6ZNG5</accession>
<feature type="region of interest" description="Disordered" evidence="1">
    <location>
        <begin position="339"/>
        <end position="358"/>
    </location>
</feature>
<gene>
    <name evidence="2" type="ORF">PC9H_010324</name>
</gene>
<organism evidence="2 3">
    <name type="scientific">Pleurotus ostreatus</name>
    <name type="common">Oyster mushroom</name>
    <name type="synonym">White-rot fungus</name>
    <dbReference type="NCBI Taxonomy" id="5322"/>
    <lineage>
        <taxon>Eukaryota</taxon>
        <taxon>Fungi</taxon>
        <taxon>Dikarya</taxon>
        <taxon>Basidiomycota</taxon>
        <taxon>Agaricomycotina</taxon>
        <taxon>Agaricomycetes</taxon>
        <taxon>Agaricomycetidae</taxon>
        <taxon>Agaricales</taxon>
        <taxon>Pleurotineae</taxon>
        <taxon>Pleurotaceae</taxon>
        <taxon>Pleurotus</taxon>
    </lineage>
</organism>
<reference evidence="2" key="1">
    <citation type="submission" date="2019-07" db="EMBL/GenBank/DDBJ databases">
        <authorList>
            <person name="Palmer J.M."/>
        </authorList>
    </citation>
    <scope>NUCLEOTIDE SEQUENCE</scope>
    <source>
        <strain evidence="2">PC9</strain>
    </source>
</reference>
<keyword evidence="3" id="KW-1185">Reference proteome</keyword>
<dbReference type="VEuPathDB" id="FungiDB:PC9H_010324"/>